<keyword evidence="9 11" id="KW-0961">Cell wall biogenesis/degradation</keyword>
<dbReference type="EC" id="4.2.2.23" evidence="11"/>
<dbReference type="EMBL" id="QVQW01000007">
    <property type="protein sequence ID" value="RKU47721.1"/>
    <property type="molecule type" value="Genomic_DNA"/>
</dbReference>
<dbReference type="InterPro" id="IPR008979">
    <property type="entry name" value="Galactose-bd-like_sf"/>
</dbReference>
<dbReference type="SUPFAM" id="SSF49785">
    <property type="entry name" value="Galactose-binding domain-like"/>
    <property type="match status" value="1"/>
</dbReference>
<dbReference type="CDD" id="cd10317">
    <property type="entry name" value="RGL4_C"/>
    <property type="match status" value="1"/>
</dbReference>
<evidence type="ECO:0000259" key="15">
    <source>
        <dbReference type="Pfam" id="PF14686"/>
    </source>
</evidence>
<dbReference type="InterPro" id="IPR014718">
    <property type="entry name" value="GH-type_carb-bd"/>
</dbReference>
<dbReference type="SUPFAM" id="SSF49452">
    <property type="entry name" value="Starch-binding domain-like"/>
    <property type="match status" value="1"/>
</dbReference>
<keyword evidence="10 11" id="KW-0624">Polysaccharide degradation</keyword>
<dbReference type="GO" id="GO:0102210">
    <property type="term" value="F:rhamnogalacturonan endolyase activity"/>
    <property type="evidence" value="ECO:0007669"/>
    <property type="project" value="UniProtKB-UniRule"/>
</dbReference>
<proteinExistence type="inferred from homology"/>
<dbReference type="GO" id="GO:0005576">
    <property type="term" value="C:extracellular region"/>
    <property type="evidence" value="ECO:0007669"/>
    <property type="project" value="UniProtKB-SubCell"/>
</dbReference>
<dbReference type="PANTHER" id="PTHR36574:SF1">
    <property type="entry name" value="RHAMNOGALACTURONATE LYASE-RELATED"/>
    <property type="match status" value="1"/>
</dbReference>
<dbReference type="AlphaFoldDB" id="A0A420YIP1"/>
<accession>A0A420YIP1</accession>
<dbReference type="InterPro" id="IPR016590">
    <property type="entry name" value="Rhamnogalacturonase_B"/>
</dbReference>
<keyword evidence="17" id="KW-1185">Reference proteome</keyword>
<comment type="similarity">
    <text evidence="3 11">Belongs to the polysaccharide lyase 4 family.</text>
</comment>
<feature type="disulfide bond" evidence="12">
    <location>
        <begin position="188"/>
        <end position="199"/>
    </location>
</feature>
<dbReference type="Pfam" id="PF14683">
    <property type="entry name" value="CBM-like"/>
    <property type="match status" value="1"/>
</dbReference>
<sequence>MLLSTLAFGLLAWAPQALAAFGVTTSTSSYVVDSGNDNGFVVTVSRSDCSITSIKYRGTEYQYSSQSSHIASGLGSATVSYSIVSSTYAKVTCVAKNSDFDLTHYYVIKSGDSTVYMATYTNAEPAIGELRYIARLSNSLLPVEYPFGTASTTAGGTAIEGSDVFKVSGETRSKFYSSQRFIDNKVWCFTNSGADIHACMVTDPSRTYEKSSGGPFFRDINSNNNGEFSALTLYMNSGHVQTESYRQGLHGPYALVFSRSGIPVQAGVDFSFFSSLSISGYTADSARGYVSGTATGVSSSFEKVIHWTNSNFQYWTKASSSGAFTSPAMVPGTYTMILYQGELKVASQSVSVTAGSTKSSNIAATSAIVTSSHTTVFKIGEWDGTPTGLLNADKQLRMHPSDSRMSSWGPLTYTVGSSSASSFPMALFKSVNAPVTIKLPLSSAISKAATLRIGTTLAFAGGRPSVTVNSYSQSFSAPVSIDSRGVTRGAYRGNGEVYDVAIPAGTLVSGTNTITISVISGSSGDTFLSPNFVFDCVELFY</sequence>
<dbReference type="InterPro" id="IPR015364">
    <property type="entry name" value="RhgB_N"/>
</dbReference>
<keyword evidence="4 11" id="KW-0964">Secreted</keyword>
<evidence type="ECO:0000256" key="6">
    <source>
        <dbReference type="ARBA" id="ARBA00023157"/>
    </source>
</evidence>
<dbReference type="FunFam" id="2.60.120.260:FF:000102">
    <property type="entry name" value="Rhamnogalacturonate lyase A"/>
    <property type="match status" value="1"/>
</dbReference>
<comment type="caution">
    <text evidence="16">The sequence shown here is derived from an EMBL/GenBank/DDBJ whole genome shotgun (WGS) entry which is preliminary data.</text>
</comment>
<dbReference type="InterPro" id="IPR013784">
    <property type="entry name" value="Carb-bd-like_fold"/>
</dbReference>
<dbReference type="GO" id="GO:0045490">
    <property type="term" value="P:pectin catabolic process"/>
    <property type="evidence" value="ECO:0007669"/>
    <property type="project" value="TreeGrafter"/>
</dbReference>
<dbReference type="PIRSF" id="PIRSF011794">
    <property type="entry name" value="Rhamnogalacturonase_B"/>
    <property type="match status" value="1"/>
</dbReference>
<gene>
    <name evidence="16" type="ORF">DL546_001338</name>
</gene>
<keyword evidence="7 11" id="KW-0456">Lyase</keyword>
<dbReference type="GO" id="GO:0071555">
    <property type="term" value="P:cell wall organization"/>
    <property type="evidence" value="ECO:0007669"/>
    <property type="project" value="UniProtKB-UniRule"/>
</dbReference>
<keyword evidence="5 11" id="KW-0732">Signal</keyword>
<evidence type="ECO:0000256" key="5">
    <source>
        <dbReference type="ARBA" id="ARBA00022729"/>
    </source>
</evidence>
<evidence type="ECO:0000259" key="13">
    <source>
        <dbReference type="Pfam" id="PF09284"/>
    </source>
</evidence>
<dbReference type="Gene3D" id="2.60.40.1120">
    <property type="entry name" value="Carboxypeptidase-like, regulatory domain"/>
    <property type="match status" value="1"/>
</dbReference>
<dbReference type="Pfam" id="PF14686">
    <property type="entry name" value="fn3_3"/>
    <property type="match status" value="1"/>
</dbReference>
<evidence type="ECO:0000259" key="14">
    <source>
        <dbReference type="Pfam" id="PF14683"/>
    </source>
</evidence>
<evidence type="ECO:0000256" key="1">
    <source>
        <dbReference type="ARBA" id="ARBA00001324"/>
    </source>
</evidence>
<keyword evidence="8 11" id="KW-0119">Carbohydrate metabolism</keyword>
<evidence type="ECO:0000256" key="12">
    <source>
        <dbReference type="PIRSR" id="PIRSR011794-1"/>
    </source>
</evidence>
<feature type="signal peptide" evidence="11">
    <location>
        <begin position="1"/>
        <end position="19"/>
    </location>
</feature>
<name>A0A420YIP1_9PEZI</name>
<dbReference type="SUPFAM" id="SSF74650">
    <property type="entry name" value="Galactose mutarotase-like"/>
    <property type="match status" value="1"/>
</dbReference>
<comment type="subcellular location">
    <subcellularLocation>
        <location evidence="2 11">Secreted</location>
    </subcellularLocation>
</comment>
<dbReference type="PANTHER" id="PTHR36574">
    <property type="entry name" value="RHAMNOGALACTURONATE LYASE-RELATED"/>
    <property type="match status" value="1"/>
</dbReference>
<feature type="chain" id="PRO_5018824688" description="Rhamnogalacturonate lyase" evidence="11">
    <location>
        <begin position="20"/>
        <end position="541"/>
    </location>
</feature>
<evidence type="ECO:0000256" key="9">
    <source>
        <dbReference type="ARBA" id="ARBA00023316"/>
    </source>
</evidence>
<dbReference type="InterPro" id="IPR029413">
    <property type="entry name" value="RG-lyase_II"/>
</dbReference>
<reference evidence="16 17" key="1">
    <citation type="submission" date="2018-08" db="EMBL/GenBank/DDBJ databases">
        <title>Draft genome of the lignicolous fungus Coniochaeta pulveracea.</title>
        <authorList>
            <person name="Borstlap C.J."/>
            <person name="De Witt R.N."/>
            <person name="Botha A."/>
            <person name="Volschenk H."/>
        </authorList>
    </citation>
    <scope>NUCLEOTIDE SEQUENCE [LARGE SCALE GENOMIC DNA]</scope>
    <source>
        <strain evidence="16 17">CAB683</strain>
    </source>
</reference>
<dbReference type="CDD" id="cd10320">
    <property type="entry name" value="RGL4_N"/>
    <property type="match status" value="1"/>
</dbReference>
<evidence type="ECO:0000256" key="4">
    <source>
        <dbReference type="ARBA" id="ARBA00022525"/>
    </source>
</evidence>
<dbReference type="Gene3D" id="2.70.98.10">
    <property type="match status" value="1"/>
</dbReference>
<evidence type="ECO:0000256" key="3">
    <source>
        <dbReference type="ARBA" id="ARBA00010418"/>
    </source>
</evidence>
<comment type="catalytic activity">
    <reaction evidence="1 11">
        <text>Endotype eliminative cleavage of L-alpha-rhamnopyranosyl-(1-&gt;4)-alpha-D-galactopyranosyluronic acid bonds of rhamnogalacturonan I domains in ramified hairy regions of pectin leaving L-rhamnopyranose at the reducing end and 4-deoxy-4,5-unsaturated D-galactopyranosyluronic acid at the non-reducing end.</text>
        <dbReference type="EC" id="4.2.2.23"/>
    </reaction>
</comment>
<dbReference type="Gene3D" id="2.60.120.260">
    <property type="entry name" value="Galactose-binding domain-like"/>
    <property type="match status" value="1"/>
</dbReference>
<evidence type="ECO:0000256" key="8">
    <source>
        <dbReference type="ARBA" id="ARBA00023277"/>
    </source>
</evidence>
<dbReference type="Proteomes" id="UP000275385">
    <property type="component" value="Unassembled WGS sequence"/>
</dbReference>
<dbReference type="GO" id="GO:0030246">
    <property type="term" value="F:carbohydrate binding"/>
    <property type="evidence" value="ECO:0007669"/>
    <property type="project" value="UniProtKB-UniRule"/>
</dbReference>
<evidence type="ECO:0000256" key="7">
    <source>
        <dbReference type="ARBA" id="ARBA00023239"/>
    </source>
</evidence>
<protein>
    <recommendedName>
        <fullName evidence="11">Rhamnogalacturonate lyase</fullName>
        <ecNumber evidence="11">4.2.2.23</ecNumber>
    </recommendedName>
</protein>
<evidence type="ECO:0000256" key="2">
    <source>
        <dbReference type="ARBA" id="ARBA00004613"/>
    </source>
</evidence>
<dbReference type="InterPro" id="IPR029411">
    <property type="entry name" value="RG-lyase_III"/>
</dbReference>
<dbReference type="CDD" id="cd10316">
    <property type="entry name" value="RGL4_M"/>
    <property type="match status" value="1"/>
</dbReference>
<organism evidence="16 17">
    <name type="scientific">Coniochaeta pulveracea</name>
    <dbReference type="NCBI Taxonomy" id="177199"/>
    <lineage>
        <taxon>Eukaryota</taxon>
        <taxon>Fungi</taxon>
        <taxon>Dikarya</taxon>
        <taxon>Ascomycota</taxon>
        <taxon>Pezizomycotina</taxon>
        <taxon>Sordariomycetes</taxon>
        <taxon>Sordariomycetidae</taxon>
        <taxon>Coniochaetales</taxon>
        <taxon>Coniochaetaceae</taxon>
        <taxon>Coniochaeta</taxon>
    </lineage>
</organism>
<dbReference type="STRING" id="177199.A0A420YIP1"/>
<dbReference type="InterPro" id="IPR011013">
    <property type="entry name" value="Gal_mutarotase_sf_dom"/>
</dbReference>
<dbReference type="Pfam" id="PF09284">
    <property type="entry name" value="RhgB_N"/>
    <property type="match status" value="1"/>
</dbReference>
<keyword evidence="6 12" id="KW-1015">Disulfide bond</keyword>
<feature type="domain" description="Rhamnogalacturonan lyase" evidence="14">
    <location>
        <begin position="375"/>
        <end position="539"/>
    </location>
</feature>
<evidence type="ECO:0000256" key="10">
    <source>
        <dbReference type="ARBA" id="ARBA00023326"/>
    </source>
</evidence>
<evidence type="ECO:0000256" key="11">
    <source>
        <dbReference type="PIRNR" id="PIRNR011794"/>
    </source>
</evidence>
<feature type="domain" description="Rhamnogalacturonase B N-terminal" evidence="13">
    <location>
        <begin position="21"/>
        <end position="280"/>
    </location>
</feature>
<feature type="domain" description="Rhamnogalacturonan lyase" evidence="15">
    <location>
        <begin position="286"/>
        <end position="359"/>
    </location>
</feature>
<feature type="disulfide bond" evidence="12">
    <location>
        <begin position="49"/>
        <end position="93"/>
    </location>
</feature>
<evidence type="ECO:0000313" key="17">
    <source>
        <dbReference type="Proteomes" id="UP000275385"/>
    </source>
</evidence>
<evidence type="ECO:0000313" key="16">
    <source>
        <dbReference type="EMBL" id="RKU47721.1"/>
    </source>
</evidence>
<dbReference type="OrthoDB" id="114708at2759"/>